<dbReference type="InterPro" id="IPR003703">
    <property type="entry name" value="Acyl_CoA_thio"/>
</dbReference>
<evidence type="ECO:0000256" key="2">
    <source>
        <dbReference type="ARBA" id="ARBA00011881"/>
    </source>
</evidence>
<reference evidence="13 14" key="1">
    <citation type="journal article" date="2016" name="Front. Microbiol.">
        <title>Genomic Resource of Rice Seed Associated Bacteria.</title>
        <authorList>
            <person name="Midha S."/>
            <person name="Bansal K."/>
            <person name="Sharma S."/>
            <person name="Kumar N."/>
            <person name="Patil P.P."/>
            <person name="Chaudhry V."/>
            <person name="Patil P.B."/>
        </authorList>
    </citation>
    <scope>NUCLEOTIDE SEQUENCE [LARGE SCALE GENOMIC DNA]</scope>
    <source>
        <strain evidence="11 13">NS226</strain>
        <strain evidence="12 14">NS365</strain>
    </source>
</reference>
<dbReference type="AlphaFoldDB" id="A0A175RAM7"/>
<proteinExistence type="inferred from homology"/>
<dbReference type="GO" id="GO:0009062">
    <property type="term" value="P:fatty acid catabolic process"/>
    <property type="evidence" value="ECO:0007669"/>
    <property type="project" value="TreeGrafter"/>
</dbReference>
<evidence type="ECO:0000313" key="14">
    <source>
        <dbReference type="Proteomes" id="UP000078529"/>
    </source>
</evidence>
<dbReference type="OrthoDB" id="9781019at2"/>
<evidence type="ECO:0000256" key="4">
    <source>
        <dbReference type="ARBA" id="ARBA00023098"/>
    </source>
</evidence>
<dbReference type="PATRIC" id="fig|401562.3.peg.915"/>
<dbReference type="Pfam" id="PF02551">
    <property type="entry name" value="Acyl_CoA_thio"/>
    <property type="match status" value="1"/>
</dbReference>
<evidence type="ECO:0000259" key="10">
    <source>
        <dbReference type="Pfam" id="PF13622"/>
    </source>
</evidence>
<dbReference type="InterPro" id="IPR049449">
    <property type="entry name" value="TesB_ACOT8-like_N"/>
</dbReference>
<evidence type="ECO:0000313" key="11">
    <source>
        <dbReference type="EMBL" id="KTQ96491.1"/>
    </source>
</evidence>
<organism evidence="11 13">
    <name type="scientific">Aureimonas ureilytica</name>
    <dbReference type="NCBI Taxonomy" id="401562"/>
    <lineage>
        <taxon>Bacteria</taxon>
        <taxon>Pseudomonadati</taxon>
        <taxon>Pseudomonadota</taxon>
        <taxon>Alphaproteobacteria</taxon>
        <taxon>Hyphomicrobiales</taxon>
        <taxon>Aurantimonadaceae</taxon>
        <taxon>Aureimonas</taxon>
    </lineage>
</organism>
<sequence>MNDLVAKLVETLDLETLEENLFRGISPANGWQRIFGGQVIAQALVAAQRTAPAERQVHSLHGYFMRPGDPRVPVIYEVDRLRDGGSFSTRLVTAIQHGQAIFTLSASFQVKEEGLDHQIPMPALPGPEDLPSGESLGEDILARAPEPVRRYWMRPRAVEFRPVSTDHYFKREKLPPEQHIWVRVTADIGDDPALNAAVMAYLSDMTLLDTSLFAHGLSIFDERIQAASLDHAMWFHRPLRVSDWHLYTQDSPSSSGGRGLTRGSLFSREGVLVASVAQEGLIRPRRMD</sequence>
<dbReference type="EC" id="3.1.2.20" evidence="5"/>
<dbReference type="CDD" id="cd03445">
    <property type="entry name" value="Thioesterase_II_repeat2"/>
    <property type="match status" value="1"/>
</dbReference>
<evidence type="ECO:0000256" key="3">
    <source>
        <dbReference type="ARBA" id="ARBA00022801"/>
    </source>
</evidence>
<protein>
    <recommendedName>
        <fullName evidence="7">Acyl-CoA thioesterase 2</fullName>
        <ecNumber evidence="5">3.1.2.20</ecNumber>
    </recommendedName>
    <alternativeName>
        <fullName evidence="8">Thioesterase II</fullName>
    </alternativeName>
</protein>
<dbReference type="Gene3D" id="2.40.160.210">
    <property type="entry name" value="Acyl-CoA thioesterase, double hotdog domain"/>
    <property type="match status" value="1"/>
</dbReference>
<dbReference type="STRING" id="401562.NS365_17575"/>
<evidence type="ECO:0000256" key="8">
    <source>
        <dbReference type="ARBA" id="ARBA00079653"/>
    </source>
</evidence>
<keyword evidence="3" id="KW-0378">Hydrolase</keyword>
<comment type="subunit">
    <text evidence="2">Homotetramer.</text>
</comment>
<dbReference type="PANTHER" id="PTHR11066:SF34">
    <property type="entry name" value="ACYL-COENZYME A THIOESTERASE 8"/>
    <property type="match status" value="1"/>
</dbReference>
<evidence type="ECO:0000259" key="9">
    <source>
        <dbReference type="Pfam" id="PF02551"/>
    </source>
</evidence>
<dbReference type="PANTHER" id="PTHR11066">
    <property type="entry name" value="ACYL-COA THIOESTERASE"/>
    <property type="match status" value="1"/>
</dbReference>
<comment type="caution">
    <text evidence="11">The sequence shown here is derived from an EMBL/GenBank/DDBJ whole genome shotgun (WGS) entry which is preliminary data.</text>
</comment>
<dbReference type="GO" id="GO:0047617">
    <property type="term" value="F:fatty acyl-CoA hydrolase activity"/>
    <property type="evidence" value="ECO:0007669"/>
    <property type="project" value="UniProtKB-EC"/>
</dbReference>
<dbReference type="EMBL" id="LDPZ01000015">
    <property type="protein sequence ID" value="KTQ96491.1"/>
    <property type="molecule type" value="Genomic_DNA"/>
</dbReference>
<dbReference type="Pfam" id="PF13622">
    <property type="entry name" value="4HBT_3"/>
    <property type="match status" value="1"/>
</dbReference>
<keyword evidence="14" id="KW-1185">Reference proteome</keyword>
<dbReference type="NCBIfam" id="TIGR00189">
    <property type="entry name" value="tesB"/>
    <property type="match status" value="1"/>
</dbReference>
<dbReference type="InterPro" id="IPR029069">
    <property type="entry name" value="HotDog_dom_sf"/>
</dbReference>
<dbReference type="RefSeq" id="WP_058601599.1">
    <property type="nucleotide sequence ID" value="NZ_LDPZ01000015.1"/>
</dbReference>
<dbReference type="InterPro" id="IPR042171">
    <property type="entry name" value="Acyl-CoA_hotdog"/>
</dbReference>
<dbReference type="GO" id="GO:0006637">
    <property type="term" value="P:acyl-CoA metabolic process"/>
    <property type="evidence" value="ECO:0007669"/>
    <property type="project" value="InterPro"/>
</dbReference>
<dbReference type="Proteomes" id="UP000078272">
    <property type="component" value="Unassembled WGS sequence"/>
</dbReference>
<accession>A0A175RAM7</accession>
<evidence type="ECO:0000256" key="1">
    <source>
        <dbReference type="ARBA" id="ARBA00006538"/>
    </source>
</evidence>
<dbReference type="FunFam" id="2.40.160.210:FF:000001">
    <property type="entry name" value="Acyl-CoA thioesterase II"/>
    <property type="match status" value="1"/>
</dbReference>
<evidence type="ECO:0000313" key="13">
    <source>
        <dbReference type="Proteomes" id="UP000078272"/>
    </source>
</evidence>
<name>A0A175RAM7_9HYPH</name>
<dbReference type="InterPro" id="IPR025652">
    <property type="entry name" value="TesB_C"/>
</dbReference>
<evidence type="ECO:0000256" key="6">
    <source>
        <dbReference type="ARBA" id="ARBA00050943"/>
    </source>
</evidence>
<dbReference type="EMBL" id="LDQA01000047">
    <property type="protein sequence ID" value="KTR03684.1"/>
    <property type="molecule type" value="Genomic_DNA"/>
</dbReference>
<dbReference type="Proteomes" id="UP000078529">
    <property type="component" value="Unassembled WGS sequence"/>
</dbReference>
<dbReference type="SUPFAM" id="SSF54637">
    <property type="entry name" value="Thioesterase/thiol ester dehydrase-isomerase"/>
    <property type="match status" value="2"/>
</dbReference>
<comment type="similarity">
    <text evidence="1">Belongs to the C/M/P thioester hydrolase family.</text>
</comment>
<comment type="catalytic activity">
    <reaction evidence="6">
        <text>a fatty acyl-CoA + H2O = a fatty acid + CoA + H(+)</text>
        <dbReference type="Rhea" id="RHEA:16781"/>
        <dbReference type="ChEBI" id="CHEBI:15377"/>
        <dbReference type="ChEBI" id="CHEBI:15378"/>
        <dbReference type="ChEBI" id="CHEBI:28868"/>
        <dbReference type="ChEBI" id="CHEBI:57287"/>
        <dbReference type="ChEBI" id="CHEBI:77636"/>
        <dbReference type="EC" id="3.1.2.20"/>
    </reaction>
    <physiologicalReaction direction="left-to-right" evidence="6">
        <dbReference type="Rhea" id="RHEA:16782"/>
    </physiologicalReaction>
</comment>
<feature type="domain" description="Acyl-CoA thioesterase 2 C-terminal" evidence="9">
    <location>
        <begin position="157"/>
        <end position="281"/>
    </location>
</feature>
<dbReference type="CDD" id="cd03444">
    <property type="entry name" value="Thioesterase_II_repeat1"/>
    <property type="match status" value="1"/>
</dbReference>
<evidence type="ECO:0000256" key="5">
    <source>
        <dbReference type="ARBA" id="ARBA00038894"/>
    </source>
</evidence>
<keyword evidence="4" id="KW-0443">Lipid metabolism</keyword>
<gene>
    <name evidence="11" type="ORF">NS226_07940</name>
    <name evidence="12" type="ORF">NS365_17575</name>
</gene>
<feature type="domain" description="Acyl-CoA thioesterase-like N-terminal HotDog" evidence="10">
    <location>
        <begin position="31"/>
        <end position="109"/>
    </location>
</feature>
<evidence type="ECO:0000313" key="12">
    <source>
        <dbReference type="EMBL" id="KTR03684.1"/>
    </source>
</evidence>
<evidence type="ECO:0000256" key="7">
    <source>
        <dbReference type="ARBA" id="ARBA00071120"/>
    </source>
</evidence>